<dbReference type="Pfam" id="PF00027">
    <property type="entry name" value="cNMP_binding"/>
    <property type="match status" value="1"/>
</dbReference>
<protein>
    <submittedName>
        <fullName evidence="2">Crp/Fnr family transcriptional regulator</fullName>
    </submittedName>
</protein>
<dbReference type="InterPro" id="IPR000595">
    <property type="entry name" value="cNMP-bd_dom"/>
</dbReference>
<dbReference type="EMBL" id="JAYFUL010000013">
    <property type="protein sequence ID" value="MEA5258158.1"/>
    <property type="molecule type" value="Genomic_DNA"/>
</dbReference>
<keyword evidence="3" id="KW-1185">Reference proteome</keyword>
<comment type="caution">
    <text evidence="2">The sequence shown here is derived from an EMBL/GenBank/DDBJ whole genome shotgun (WGS) entry which is preliminary data.</text>
</comment>
<evidence type="ECO:0000313" key="2">
    <source>
        <dbReference type="EMBL" id="MEA5258158.1"/>
    </source>
</evidence>
<dbReference type="CDD" id="cd00038">
    <property type="entry name" value="CAP_ED"/>
    <property type="match status" value="1"/>
</dbReference>
<dbReference type="InterPro" id="IPR014710">
    <property type="entry name" value="RmlC-like_jellyroll"/>
</dbReference>
<proteinExistence type="predicted"/>
<sequence>MNSQAPQSTYFEQINKSVCKNVAFSEEELRIFNEHLQYKKIKKKTFLLQEGEICNFEAFIIKGCMRKYYIDKNGFEVILQFAIEDWWVSDIASFHEQKPSDLFIEALEDCEIFVLTPDKKEDLLTKAPRFERQFRLLVQKNLSATQSRLINSIAQTAYERYADFLKKYPKIPQRVAQHYIASYLGISAEFLSKVRAKMAKNS</sequence>
<dbReference type="Gene3D" id="2.60.120.10">
    <property type="entry name" value="Jelly Rolls"/>
    <property type="match status" value="1"/>
</dbReference>
<dbReference type="InterPro" id="IPR018490">
    <property type="entry name" value="cNMP-bd_dom_sf"/>
</dbReference>
<gene>
    <name evidence="2" type="ORF">VB264_10235</name>
</gene>
<feature type="domain" description="Cyclic nucleotide-binding" evidence="1">
    <location>
        <begin position="39"/>
        <end position="124"/>
    </location>
</feature>
<dbReference type="Proteomes" id="UP001304671">
    <property type="component" value="Unassembled WGS sequence"/>
</dbReference>
<evidence type="ECO:0000313" key="3">
    <source>
        <dbReference type="Proteomes" id="UP001304671"/>
    </source>
</evidence>
<reference evidence="2 3" key="1">
    <citation type="submission" date="2023-12" db="EMBL/GenBank/DDBJ databases">
        <title>Novel species of the genus Arcicella isolated from rivers.</title>
        <authorList>
            <person name="Lu H."/>
        </authorList>
    </citation>
    <scope>NUCLEOTIDE SEQUENCE [LARGE SCALE GENOMIC DNA]</scope>
    <source>
        <strain evidence="2 3">LMG 21963</strain>
    </source>
</reference>
<accession>A0ABU5QM66</accession>
<dbReference type="RefSeq" id="WP_323249053.1">
    <property type="nucleotide sequence ID" value="NZ_JAYFUL010000013.1"/>
</dbReference>
<name>A0ABU5QM66_9BACT</name>
<organism evidence="2 3">
    <name type="scientific">Arcicella aquatica</name>
    <dbReference type="NCBI Taxonomy" id="217141"/>
    <lineage>
        <taxon>Bacteria</taxon>
        <taxon>Pseudomonadati</taxon>
        <taxon>Bacteroidota</taxon>
        <taxon>Cytophagia</taxon>
        <taxon>Cytophagales</taxon>
        <taxon>Flectobacillaceae</taxon>
        <taxon>Arcicella</taxon>
    </lineage>
</organism>
<dbReference type="SUPFAM" id="SSF51206">
    <property type="entry name" value="cAMP-binding domain-like"/>
    <property type="match status" value="1"/>
</dbReference>
<evidence type="ECO:0000259" key="1">
    <source>
        <dbReference type="Pfam" id="PF00027"/>
    </source>
</evidence>